<evidence type="ECO:0000313" key="5">
    <source>
        <dbReference type="Proteomes" id="UP000283530"/>
    </source>
</evidence>
<keyword evidence="5" id="KW-1185">Reference proteome</keyword>
<comment type="similarity">
    <text evidence="1">Belongs to the LOB domain-containing protein family.</text>
</comment>
<protein>
    <submittedName>
        <fullName evidence="4">LOB domain-containing protein 27</fullName>
    </submittedName>
</protein>
<evidence type="ECO:0000256" key="1">
    <source>
        <dbReference type="ARBA" id="ARBA00005474"/>
    </source>
</evidence>
<feature type="compositionally biased region" description="Polar residues" evidence="2">
    <location>
        <begin position="256"/>
        <end position="268"/>
    </location>
</feature>
<dbReference type="OrthoDB" id="1893065at2759"/>
<feature type="domain" description="LOB" evidence="3">
    <location>
        <begin position="9"/>
        <end position="110"/>
    </location>
</feature>
<dbReference type="PANTHER" id="PTHR31301:SF21">
    <property type="entry name" value="LOB DOMAIN-CONTAINING PROTEIN 27-RELATED"/>
    <property type="match status" value="1"/>
</dbReference>
<reference evidence="4 5" key="1">
    <citation type="journal article" date="2019" name="Nat. Plants">
        <title>Stout camphor tree genome fills gaps in understanding of flowering plant genome evolution.</title>
        <authorList>
            <person name="Chaw S.M."/>
            <person name="Liu Y.C."/>
            <person name="Wu Y.W."/>
            <person name="Wang H.Y."/>
            <person name="Lin C.I."/>
            <person name="Wu C.S."/>
            <person name="Ke H.M."/>
            <person name="Chang L.Y."/>
            <person name="Hsu C.Y."/>
            <person name="Yang H.T."/>
            <person name="Sudianto E."/>
            <person name="Hsu M.H."/>
            <person name="Wu K.P."/>
            <person name="Wang L.N."/>
            <person name="Leebens-Mack J.H."/>
            <person name="Tsai I.J."/>
        </authorList>
    </citation>
    <scope>NUCLEOTIDE SEQUENCE [LARGE SCALE GENOMIC DNA]</scope>
    <source>
        <strain evidence="5">cv. Chaw 1501</strain>
        <tissue evidence="4">Young leaves</tissue>
    </source>
</reference>
<dbReference type="PANTHER" id="PTHR31301">
    <property type="entry name" value="LOB DOMAIN-CONTAINING PROTEIN 4-RELATED"/>
    <property type="match status" value="1"/>
</dbReference>
<evidence type="ECO:0000313" key="4">
    <source>
        <dbReference type="EMBL" id="RWR73690.1"/>
    </source>
</evidence>
<sequence length="291" mass="32824">MTVKGGTSQACAACRYQRRKCNTDCPLAPYFPAEKTKQFQNAHRLFGVSNILKILKQLNTEQKMEAMRSIVYQANMRERYPVHGCQGVIYRLQLALHEHQQALDAVNAQLAICRQHQLQISSPPPISPSSQLQLAPATTPPANYALSLFHNHHHHQQFNEMDTGNTQHLFPNVITADSSSNSNFNNDNTNNNDNVSQLWSHYSYQHSYYNNSPNVQSQFMVAQPVATNGYDEMSNFLDNIDDRQSYVDSKGAYDSSPESSLKDTTQSMEMKHDHVGEDKLNITATCPSSIN</sequence>
<dbReference type="PROSITE" id="PS50891">
    <property type="entry name" value="LOB"/>
    <property type="match status" value="1"/>
</dbReference>
<proteinExistence type="inferred from homology"/>
<comment type="caution">
    <text evidence="4">The sequence shown here is derived from an EMBL/GenBank/DDBJ whole genome shotgun (WGS) entry which is preliminary data.</text>
</comment>
<dbReference type="EMBL" id="QPKB01000001">
    <property type="protein sequence ID" value="RWR73690.1"/>
    <property type="molecule type" value="Genomic_DNA"/>
</dbReference>
<name>A0A443N5A2_9MAGN</name>
<evidence type="ECO:0000259" key="3">
    <source>
        <dbReference type="PROSITE" id="PS50891"/>
    </source>
</evidence>
<dbReference type="AlphaFoldDB" id="A0A443N5A2"/>
<organism evidence="4 5">
    <name type="scientific">Cinnamomum micranthum f. kanehirae</name>
    <dbReference type="NCBI Taxonomy" id="337451"/>
    <lineage>
        <taxon>Eukaryota</taxon>
        <taxon>Viridiplantae</taxon>
        <taxon>Streptophyta</taxon>
        <taxon>Embryophyta</taxon>
        <taxon>Tracheophyta</taxon>
        <taxon>Spermatophyta</taxon>
        <taxon>Magnoliopsida</taxon>
        <taxon>Magnoliidae</taxon>
        <taxon>Laurales</taxon>
        <taxon>Lauraceae</taxon>
        <taxon>Cinnamomum</taxon>
    </lineage>
</organism>
<dbReference type="InterPro" id="IPR004883">
    <property type="entry name" value="LOB"/>
</dbReference>
<gene>
    <name evidence="4" type="ORF">CKAN_00199200</name>
</gene>
<dbReference type="Pfam" id="PF03195">
    <property type="entry name" value="LOB"/>
    <property type="match status" value="1"/>
</dbReference>
<evidence type="ECO:0000256" key="2">
    <source>
        <dbReference type="SAM" id="MobiDB-lite"/>
    </source>
</evidence>
<accession>A0A443N5A2</accession>
<feature type="region of interest" description="Disordered" evidence="2">
    <location>
        <begin position="247"/>
        <end position="276"/>
    </location>
</feature>
<dbReference type="Proteomes" id="UP000283530">
    <property type="component" value="Unassembled WGS sequence"/>
</dbReference>